<protein>
    <submittedName>
        <fullName evidence="1 2">Uncharacterized protein</fullName>
    </submittedName>
</protein>
<keyword evidence="3" id="KW-1185">Reference proteome</keyword>
<evidence type="ECO:0000313" key="3">
    <source>
        <dbReference type="Proteomes" id="UP000002051"/>
    </source>
</evidence>
<dbReference type="Proteomes" id="UP000002051">
    <property type="component" value="Unassembled WGS sequence"/>
</dbReference>
<organism evidence="1 3">
    <name type="scientific">Medicago truncatula</name>
    <name type="common">Barrel medic</name>
    <name type="synonym">Medicago tribuloides</name>
    <dbReference type="NCBI Taxonomy" id="3880"/>
    <lineage>
        <taxon>Eukaryota</taxon>
        <taxon>Viridiplantae</taxon>
        <taxon>Streptophyta</taxon>
        <taxon>Embryophyta</taxon>
        <taxon>Tracheophyta</taxon>
        <taxon>Spermatophyta</taxon>
        <taxon>Magnoliopsida</taxon>
        <taxon>eudicotyledons</taxon>
        <taxon>Gunneridae</taxon>
        <taxon>Pentapetalae</taxon>
        <taxon>rosids</taxon>
        <taxon>fabids</taxon>
        <taxon>Fabales</taxon>
        <taxon>Fabaceae</taxon>
        <taxon>Papilionoideae</taxon>
        <taxon>50 kb inversion clade</taxon>
        <taxon>NPAAA clade</taxon>
        <taxon>Hologalegina</taxon>
        <taxon>IRL clade</taxon>
        <taxon>Trifolieae</taxon>
        <taxon>Medicago</taxon>
    </lineage>
</organism>
<accession>A0A072TEC9</accession>
<reference evidence="2" key="3">
    <citation type="submission" date="2015-06" db="UniProtKB">
        <authorList>
            <consortium name="EnsemblPlants"/>
        </authorList>
    </citation>
    <scope>IDENTIFICATION</scope>
    <source>
        <strain evidence="2">cv. Jemalong A17</strain>
    </source>
</reference>
<reference evidence="1 3" key="1">
    <citation type="journal article" date="2011" name="Nature">
        <title>The Medicago genome provides insight into the evolution of rhizobial symbioses.</title>
        <authorList>
            <person name="Young N.D."/>
            <person name="Debelle F."/>
            <person name="Oldroyd G.E."/>
            <person name="Geurts R."/>
            <person name="Cannon S.B."/>
            <person name="Udvardi M.K."/>
            <person name="Benedito V.A."/>
            <person name="Mayer K.F."/>
            <person name="Gouzy J."/>
            <person name="Schoof H."/>
            <person name="Van de Peer Y."/>
            <person name="Proost S."/>
            <person name="Cook D.R."/>
            <person name="Meyers B.C."/>
            <person name="Spannagl M."/>
            <person name="Cheung F."/>
            <person name="De Mita S."/>
            <person name="Krishnakumar V."/>
            <person name="Gundlach H."/>
            <person name="Zhou S."/>
            <person name="Mudge J."/>
            <person name="Bharti A.K."/>
            <person name="Murray J.D."/>
            <person name="Naoumkina M.A."/>
            <person name="Rosen B."/>
            <person name="Silverstein K.A."/>
            <person name="Tang H."/>
            <person name="Rombauts S."/>
            <person name="Zhao P.X."/>
            <person name="Zhou P."/>
            <person name="Barbe V."/>
            <person name="Bardou P."/>
            <person name="Bechner M."/>
            <person name="Bellec A."/>
            <person name="Berger A."/>
            <person name="Berges H."/>
            <person name="Bidwell S."/>
            <person name="Bisseling T."/>
            <person name="Choisne N."/>
            <person name="Couloux A."/>
            <person name="Denny R."/>
            <person name="Deshpande S."/>
            <person name="Dai X."/>
            <person name="Doyle J.J."/>
            <person name="Dudez A.M."/>
            <person name="Farmer A.D."/>
            <person name="Fouteau S."/>
            <person name="Franken C."/>
            <person name="Gibelin C."/>
            <person name="Gish J."/>
            <person name="Goldstein S."/>
            <person name="Gonzalez A.J."/>
            <person name="Green P.J."/>
            <person name="Hallab A."/>
            <person name="Hartog M."/>
            <person name="Hua A."/>
            <person name="Humphray S.J."/>
            <person name="Jeong D.H."/>
            <person name="Jing Y."/>
            <person name="Jocker A."/>
            <person name="Kenton S.M."/>
            <person name="Kim D.J."/>
            <person name="Klee K."/>
            <person name="Lai H."/>
            <person name="Lang C."/>
            <person name="Lin S."/>
            <person name="Macmil S.L."/>
            <person name="Magdelenat G."/>
            <person name="Matthews L."/>
            <person name="McCorrison J."/>
            <person name="Monaghan E.L."/>
            <person name="Mun J.H."/>
            <person name="Najar F.Z."/>
            <person name="Nicholson C."/>
            <person name="Noirot C."/>
            <person name="O'Bleness M."/>
            <person name="Paule C.R."/>
            <person name="Poulain J."/>
            <person name="Prion F."/>
            <person name="Qin B."/>
            <person name="Qu C."/>
            <person name="Retzel E.F."/>
            <person name="Riddle C."/>
            <person name="Sallet E."/>
            <person name="Samain S."/>
            <person name="Samson N."/>
            <person name="Sanders I."/>
            <person name="Saurat O."/>
            <person name="Scarpelli C."/>
            <person name="Schiex T."/>
            <person name="Segurens B."/>
            <person name="Severin A.J."/>
            <person name="Sherrier D.J."/>
            <person name="Shi R."/>
            <person name="Sims S."/>
            <person name="Singer S.R."/>
            <person name="Sinharoy S."/>
            <person name="Sterck L."/>
            <person name="Viollet A."/>
            <person name="Wang B.B."/>
            <person name="Wang K."/>
            <person name="Wang M."/>
            <person name="Wang X."/>
            <person name="Warfsmann J."/>
            <person name="Weissenbach J."/>
            <person name="White D.D."/>
            <person name="White J.D."/>
            <person name="Wiley G.B."/>
            <person name="Wincker P."/>
            <person name="Xing Y."/>
            <person name="Yang L."/>
            <person name="Yao Z."/>
            <person name="Ying F."/>
            <person name="Zhai J."/>
            <person name="Zhou L."/>
            <person name="Zuber A."/>
            <person name="Denarie J."/>
            <person name="Dixon R.A."/>
            <person name="May G.D."/>
            <person name="Schwartz D.C."/>
            <person name="Rogers J."/>
            <person name="Quetier F."/>
            <person name="Town C.D."/>
            <person name="Roe B.A."/>
        </authorList>
    </citation>
    <scope>NUCLEOTIDE SEQUENCE [LARGE SCALE GENOMIC DNA]</scope>
    <source>
        <strain evidence="1">A17</strain>
        <strain evidence="2 3">cv. Jemalong A17</strain>
    </source>
</reference>
<dbReference type="AlphaFoldDB" id="A0A072TEC9"/>
<dbReference type="EnsemblPlants" id="KEH15606">
    <property type="protein sequence ID" value="KEH15606"/>
    <property type="gene ID" value="MTR_0737s0030"/>
</dbReference>
<dbReference type="HOGENOM" id="CLU_2593482_0_0_1"/>
<proteinExistence type="predicted"/>
<evidence type="ECO:0000313" key="1">
    <source>
        <dbReference type="EMBL" id="KEH15606.1"/>
    </source>
</evidence>
<dbReference type="EMBL" id="KL403461">
    <property type="protein sequence ID" value="KEH15606.1"/>
    <property type="molecule type" value="Genomic_DNA"/>
</dbReference>
<name>A0A072TEC9_MEDTR</name>
<evidence type="ECO:0000313" key="2">
    <source>
        <dbReference type="EnsemblPlants" id="KEH15606"/>
    </source>
</evidence>
<reference evidence="1 3" key="2">
    <citation type="journal article" date="2014" name="BMC Genomics">
        <title>An improved genome release (version Mt4.0) for the model legume Medicago truncatula.</title>
        <authorList>
            <person name="Tang H."/>
            <person name="Krishnakumar V."/>
            <person name="Bidwell S."/>
            <person name="Rosen B."/>
            <person name="Chan A."/>
            <person name="Zhou S."/>
            <person name="Gentzbittel L."/>
            <person name="Childs K.L."/>
            <person name="Yandell M."/>
            <person name="Gundlach H."/>
            <person name="Mayer K.F."/>
            <person name="Schwartz D.C."/>
            <person name="Town C.D."/>
        </authorList>
    </citation>
    <scope>GENOME REANNOTATION</scope>
    <source>
        <strain evidence="1">A17</strain>
        <strain evidence="2 3">cv. Jemalong A17</strain>
    </source>
</reference>
<sequence length="80" mass="9513">MEKTKRREKSEKRRILLWVVVFRIWKIRGLMPCEPIYAQYVEGLMPCEPIYAQYIKGLMPCEPIYAQYVGGLMPWLVPHA</sequence>
<gene>
    <name evidence="1" type="ORF">MTR_0737s0030</name>
</gene>